<gene>
    <name evidence="2" type="ORF">CLODIP_2_CD13422</name>
</gene>
<keyword evidence="3" id="KW-1185">Reference proteome</keyword>
<name>A0A8S1D5D1_9INSE</name>
<feature type="compositionally biased region" description="Polar residues" evidence="1">
    <location>
        <begin position="243"/>
        <end position="254"/>
    </location>
</feature>
<accession>A0A8S1D5D1</accession>
<dbReference type="EMBL" id="CADEPI010000156">
    <property type="protein sequence ID" value="CAB3378052.1"/>
    <property type="molecule type" value="Genomic_DNA"/>
</dbReference>
<dbReference type="Proteomes" id="UP000494165">
    <property type="component" value="Unassembled WGS sequence"/>
</dbReference>
<evidence type="ECO:0008006" key="4">
    <source>
        <dbReference type="Google" id="ProtNLM"/>
    </source>
</evidence>
<sequence>MMCRNPQHRRLPCRNPLHRLLLRRSQHLRLQRNLQLSLNLALQPLLLDQRGWHVSVLGPLLFNVFVSDLPDALNKCTLVQYADDETIYKKISCQEDADEFQEELPCILSTPLVTRPSNTVKPVVTFGLPAWHLTTQENINKLSRVQIRAMHLAYGKILSEPRLQNVMPFNKHLRHTDLVFFQSSSREEEDVASNKAEIQNCVAIYKATIENPEQVKKSAIEKQKLYLESVPLTLDHLEDELASTSEQRALSSGSESDRPDSDNSGDGENDEPSNKRSIGLSVNWLHTRRELKTSQKKIYRLPLRRVRSMTREYDSDPTFPSTSATSKYYNKCLRPNNQANTVMKKRASVGENNTSNNRPLEKDATISAEQKKRIETESFEQQIEHVNVFSSILTAILKHGNLKQQSNSYEKLGTFVKNVTTLQKAEKTIVSKAISVVNPGPKRKSSKDAALRVTKDLHTNLMPAKKWSEVAGLLNSFSMNVAKLFKGVSSLYRVVQSALKAALEENIYKKFSDYCEVPSCKAKHGPLMEMDNFGPIFKNQN</sequence>
<organism evidence="2 3">
    <name type="scientific">Cloeon dipterum</name>
    <dbReference type="NCBI Taxonomy" id="197152"/>
    <lineage>
        <taxon>Eukaryota</taxon>
        <taxon>Metazoa</taxon>
        <taxon>Ecdysozoa</taxon>
        <taxon>Arthropoda</taxon>
        <taxon>Hexapoda</taxon>
        <taxon>Insecta</taxon>
        <taxon>Pterygota</taxon>
        <taxon>Palaeoptera</taxon>
        <taxon>Ephemeroptera</taxon>
        <taxon>Pisciforma</taxon>
        <taxon>Baetidae</taxon>
        <taxon>Cloeon</taxon>
    </lineage>
</organism>
<dbReference type="AlphaFoldDB" id="A0A8S1D5D1"/>
<evidence type="ECO:0000313" key="2">
    <source>
        <dbReference type="EMBL" id="CAB3378052.1"/>
    </source>
</evidence>
<reference evidence="2 3" key="1">
    <citation type="submission" date="2020-04" db="EMBL/GenBank/DDBJ databases">
        <authorList>
            <person name="Alioto T."/>
            <person name="Alioto T."/>
            <person name="Gomez Garrido J."/>
        </authorList>
    </citation>
    <scope>NUCLEOTIDE SEQUENCE [LARGE SCALE GENOMIC DNA]</scope>
</reference>
<feature type="region of interest" description="Disordered" evidence="1">
    <location>
        <begin position="243"/>
        <end position="278"/>
    </location>
</feature>
<evidence type="ECO:0000313" key="3">
    <source>
        <dbReference type="Proteomes" id="UP000494165"/>
    </source>
</evidence>
<comment type="caution">
    <text evidence="2">The sequence shown here is derived from an EMBL/GenBank/DDBJ whole genome shotgun (WGS) entry which is preliminary data.</text>
</comment>
<proteinExistence type="predicted"/>
<dbReference type="OrthoDB" id="426210at2759"/>
<evidence type="ECO:0000256" key="1">
    <source>
        <dbReference type="SAM" id="MobiDB-lite"/>
    </source>
</evidence>
<protein>
    <recommendedName>
        <fullName evidence="4">Reverse transcriptase domain-containing protein</fullName>
    </recommendedName>
</protein>